<protein>
    <recommendedName>
        <fullName evidence="12">Cucumisin</fullName>
    </recommendedName>
</protein>
<keyword evidence="3" id="KW-0732">Signal</keyword>
<keyword evidence="11" id="KW-1185">Reference proteome</keyword>
<dbReference type="PANTHER" id="PTHR10795">
    <property type="entry name" value="PROPROTEIN CONVERTASE SUBTILISIN/KEXIN"/>
    <property type="match status" value="1"/>
</dbReference>
<reference evidence="10" key="1">
    <citation type="submission" date="2023-02" db="EMBL/GenBank/DDBJ databases">
        <title>Genome of toxic invasive species Heracleum sosnowskyi carries increased number of genes despite the absence of recent whole-genome duplications.</title>
        <authorList>
            <person name="Schelkunov M."/>
            <person name="Shtratnikova V."/>
            <person name="Makarenko M."/>
            <person name="Klepikova A."/>
            <person name="Omelchenko D."/>
            <person name="Novikova G."/>
            <person name="Obukhova E."/>
            <person name="Bogdanov V."/>
            <person name="Penin A."/>
            <person name="Logacheva M."/>
        </authorList>
    </citation>
    <scope>NUCLEOTIDE SEQUENCE</scope>
    <source>
        <strain evidence="10">Hsosn_3</strain>
        <tissue evidence="10">Leaf</tissue>
    </source>
</reference>
<dbReference type="GO" id="GO:0006508">
    <property type="term" value="P:proteolysis"/>
    <property type="evidence" value="ECO:0007669"/>
    <property type="project" value="UniProtKB-KW"/>
</dbReference>
<dbReference type="InterPro" id="IPR000209">
    <property type="entry name" value="Peptidase_S8/S53_dom"/>
</dbReference>
<evidence type="ECO:0000256" key="7">
    <source>
        <dbReference type="SAM" id="MobiDB-lite"/>
    </source>
</evidence>
<evidence type="ECO:0000256" key="5">
    <source>
        <dbReference type="ARBA" id="ARBA00022825"/>
    </source>
</evidence>
<evidence type="ECO:0000256" key="4">
    <source>
        <dbReference type="ARBA" id="ARBA00022801"/>
    </source>
</evidence>
<keyword evidence="4" id="KW-0378">Hydrolase</keyword>
<dbReference type="Gene3D" id="2.60.40.2310">
    <property type="match status" value="1"/>
</dbReference>
<accession>A0AAD8GRZ8</accession>
<sequence length="623" mass="68061">MGNFAPRSPLKQRFNHTGIYRGYSTSATFAGEKVYRNTNLDKSKLSPPERAMYLPSSSKGKISDYPKQKADKFMKVKGSSSQPAFDAELKSSDGGKLEDAKAVCEPQKQLNTYLAPSLHGKPLHFTEVSKLELVSNCYLISYFHSIDETVHCALRMLWIDDDYNNLFSKRSTAVQTILGSKDDMKYVQIYSRFAVYKVCWSDGCSDADILTAFDEAIADGVDIISISVGGAATDYFEDSIAIGSFHAMKNWILTFASPSAGNTGLELGKVTNVSPWILTVAASTHDRKFLTKLQLGNGLNYEGVSVNTFTSKNLILYILGYVINEEISSQNLILTQKTQKCCEKCRYCRKSSLDSNLVKGKIVLCDELSNGESDFLSGAAGTIMRDAENRDNTKPFPLPATFLNGDDVNKALKYIRSTRNPTATILKSVEAIERRTTYVASFSSRGITPEILKPNITAPGVGILAAWSPAAPLSGISGDNRRVLYNIKSGTSMSCPHATAIAAYIKSFFPAWSPAAIKSALMTTAFPLNSTTSPDGEFAYGAGHIDPIKALNPGLVYDADETPASLKIRVEPSVLSFTSLVQKLTFRVQIAGELDRAKVSASFVWDDGKHKVRSPIVVYDSST</sequence>
<dbReference type="Proteomes" id="UP001237642">
    <property type="component" value="Unassembled WGS sequence"/>
</dbReference>
<dbReference type="EMBL" id="JAUIZM010000012">
    <property type="protein sequence ID" value="KAK1353496.1"/>
    <property type="molecule type" value="Genomic_DNA"/>
</dbReference>
<evidence type="ECO:0000259" key="9">
    <source>
        <dbReference type="Pfam" id="PF17766"/>
    </source>
</evidence>
<evidence type="ECO:0000256" key="3">
    <source>
        <dbReference type="ARBA" id="ARBA00022729"/>
    </source>
</evidence>
<comment type="similarity">
    <text evidence="1 6">Belongs to the peptidase S8 family.</text>
</comment>
<dbReference type="Pfam" id="PF17766">
    <property type="entry name" value="fn3_6"/>
    <property type="match status" value="1"/>
</dbReference>
<evidence type="ECO:0000256" key="2">
    <source>
        <dbReference type="ARBA" id="ARBA00022670"/>
    </source>
</evidence>
<dbReference type="CDD" id="cd02120">
    <property type="entry name" value="PA_subtilisin_like"/>
    <property type="match status" value="1"/>
</dbReference>
<feature type="region of interest" description="Disordered" evidence="7">
    <location>
        <begin position="40"/>
        <end position="64"/>
    </location>
</feature>
<gene>
    <name evidence="10" type="ORF">POM88_051861</name>
</gene>
<evidence type="ECO:0008006" key="12">
    <source>
        <dbReference type="Google" id="ProtNLM"/>
    </source>
</evidence>
<dbReference type="GO" id="GO:0004252">
    <property type="term" value="F:serine-type endopeptidase activity"/>
    <property type="evidence" value="ECO:0007669"/>
    <property type="project" value="InterPro"/>
</dbReference>
<reference evidence="10" key="2">
    <citation type="submission" date="2023-05" db="EMBL/GenBank/DDBJ databases">
        <authorList>
            <person name="Schelkunov M.I."/>
        </authorList>
    </citation>
    <scope>NUCLEOTIDE SEQUENCE</scope>
    <source>
        <strain evidence="10">Hsosn_3</strain>
        <tissue evidence="10">Leaf</tissue>
    </source>
</reference>
<dbReference type="InterPro" id="IPR041469">
    <property type="entry name" value="Subtilisin-like_FN3"/>
</dbReference>
<feature type="domain" description="Subtilisin-like protease fibronectin type-III" evidence="9">
    <location>
        <begin position="561"/>
        <end position="618"/>
    </location>
</feature>
<comment type="caution">
    <text evidence="10">The sequence shown here is derived from an EMBL/GenBank/DDBJ whole genome shotgun (WGS) entry which is preliminary data.</text>
</comment>
<name>A0AAD8GRZ8_9APIA</name>
<evidence type="ECO:0000259" key="8">
    <source>
        <dbReference type="Pfam" id="PF00082"/>
    </source>
</evidence>
<dbReference type="Pfam" id="PF00082">
    <property type="entry name" value="Peptidase_S8"/>
    <property type="match status" value="1"/>
</dbReference>
<dbReference type="Gene3D" id="3.40.50.200">
    <property type="entry name" value="Peptidase S8/S53 domain"/>
    <property type="match status" value="2"/>
</dbReference>
<dbReference type="InterPro" id="IPR036852">
    <property type="entry name" value="Peptidase_S8/S53_dom_sf"/>
</dbReference>
<dbReference type="InterPro" id="IPR045051">
    <property type="entry name" value="SBT"/>
</dbReference>
<proteinExistence type="inferred from homology"/>
<feature type="domain" description="Peptidase S8/S53" evidence="8">
    <location>
        <begin position="193"/>
        <end position="542"/>
    </location>
</feature>
<comment type="caution">
    <text evidence="6">Lacks conserved residue(s) required for the propagation of feature annotation.</text>
</comment>
<dbReference type="PROSITE" id="PS51892">
    <property type="entry name" value="SUBTILASE"/>
    <property type="match status" value="1"/>
</dbReference>
<evidence type="ECO:0000256" key="1">
    <source>
        <dbReference type="ARBA" id="ARBA00011073"/>
    </source>
</evidence>
<evidence type="ECO:0000313" key="10">
    <source>
        <dbReference type="EMBL" id="KAK1353496.1"/>
    </source>
</evidence>
<evidence type="ECO:0000313" key="11">
    <source>
        <dbReference type="Proteomes" id="UP001237642"/>
    </source>
</evidence>
<dbReference type="PROSITE" id="PS00138">
    <property type="entry name" value="SUBTILASE_SER"/>
    <property type="match status" value="1"/>
</dbReference>
<dbReference type="SUPFAM" id="SSF52743">
    <property type="entry name" value="Subtilisin-like"/>
    <property type="match status" value="1"/>
</dbReference>
<keyword evidence="5" id="KW-0720">Serine protease</keyword>
<keyword evidence="2" id="KW-0645">Protease</keyword>
<organism evidence="10 11">
    <name type="scientific">Heracleum sosnowskyi</name>
    <dbReference type="NCBI Taxonomy" id="360622"/>
    <lineage>
        <taxon>Eukaryota</taxon>
        <taxon>Viridiplantae</taxon>
        <taxon>Streptophyta</taxon>
        <taxon>Embryophyta</taxon>
        <taxon>Tracheophyta</taxon>
        <taxon>Spermatophyta</taxon>
        <taxon>Magnoliopsida</taxon>
        <taxon>eudicotyledons</taxon>
        <taxon>Gunneridae</taxon>
        <taxon>Pentapetalae</taxon>
        <taxon>asterids</taxon>
        <taxon>campanulids</taxon>
        <taxon>Apiales</taxon>
        <taxon>Apiaceae</taxon>
        <taxon>Apioideae</taxon>
        <taxon>apioid superclade</taxon>
        <taxon>Tordylieae</taxon>
        <taxon>Tordyliinae</taxon>
        <taxon>Heracleum</taxon>
    </lineage>
</organism>
<evidence type="ECO:0000256" key="6">
    <source>
        <dbReference type="PROSITE-ProRule" id="PRU01240"/>
    </source>
</evidence>
<dbReference type="AlphaFoldDB" id="A0AAD8GRZ8"/>
<dbReference type="InterPro" id="IPR023828">
    <property type="entry name" value="Peptidase_S8_Ser-AS"/>
</dbReference>